<keyword evidence="2" id="KW-1133">Transmembrane helix</keyword>
<reference evidence="3" key="1">
    <citation type="submission" date="2022-09" db="EMBL/GenBank/DDBJ databases">
        <title>Diverse halophilic archaea isolated from saline environments.</title>
        <authorList>
            <person name="Cui H.-L."/>
        </authorList>
    </citation>
    <scope>NUCLEOTIDE SEQUENCE</scope>
    <source>
        <strain evidence="3">ZS-35-S2</strain>
    </source>
</reference>
<feature type="transmembrane region" description="Helical" evidence="2">
    <location>
        <begin position="208"/>
        <end position="224"/>
    </location>
</feature>
<feature type="transmembrane region" description="Helical" evidence="2">
    <location>
        <begin position="43"/>
        <end position="65"/>
    </location>
</feature>
<keyword evidence="2" id="KW-0472">Membrane</keyword>
<feature type="transmembrane region" description="Helical" evidence="2">
    <location>
        <begin position="12"/>
        <end position="31"/>
    </location>
</feature>
<evidence type="ECO:0000256" key="2">
    <source>
        <dbReference type="SAM" id="Phobius"/>
    </source>
</evidence>
<gene>
    <name evidence="3" type="ORF">N0B31_19325</name>
</gene>
<evidence type="ECO:0000313" key="3">
    <source>
        <dbReference type="EMBL" id="UWM54254.1"/>
    </source>
</evidence>
<feature type="transmembrane region" description="Helical" evidence="2">
    <location>
        <begin position="279"/>
        <end position="300"/>
    </location>
</feature>
<feature type="transmembrane region" description="Helical" evidence="2">
    <location>
        <begin position="406"/>
        <end position="426"/>
    </location>
</feature>
<dbReference type="RefSeq" id="WP_260593248.1">
    <property type="nucleotide sequence ID" value="NZ_CP104003.1"/>
</dbReference>
<dbReference type="AlphaFoldDB" id="A0A9E7R208"/>
<feature type="transmembrane region" description="Helical" evidence="2">
    <location>
        <begin position="186"/>
        <end position="202"/>
    </location>
</feature>
<evidence type="ECO:0000313" key="4">
    <source>
        <dbReference type="Proteomes" id="UP001057580"/>
    </source>
</evidence>
<evidence type="ECO:0000256" key="1">
    <source>
        <dbReference type="SAM" id="MobiDB-lite"/>
    </source>
</evidence>
<protein>
    <submittedName>
        <fullName evidence="3">Uncharacterized protein</fullName>
    </submittedName>
</protein>
<feature type="transmembrane region" description="Helical" evidence="2">
    <location>
        <begin position="160"/>
        <end position="179"/>
    </location>
</feature>
<dbReference type="GeneID" id="74944621"/>
<proteinExistence type="predicted"/>
<feature type="transmembrane region" description="Helical" evidence="2">
    <location>
        <begin position="344"/>
        <end position="363"/>
    </location>
</feature>
<dbReference type="KEGG" id="ssai:N0B31_19325"/>
<feature type="transmembrane region" description="Helical" evidence="2">
    <location>
        <begin position="375"/>
        <end position="400"/>
    </location>
</feature>
<feature type="transmembrane region" description="Helical" evidence="2">
    <location>
        <begin position="463"/>
        <end position="482"/>
    </location>
</feature>
<dbReference type="Proteomes" id="UP001057580">
    <property type="component" value="Chromosome"/>
</dbReference>
<sequence>MDVTGDRRVKVLAAVSLWLLVAAVLTLLFVGPAPGYEISLYEALPTAFWVFVVGAILVAQAGLLARAFDPEARTGAWVVLLAVLLLTIVTLLVLPYVRGYPVYGRADVLSHVGFVRSIDIFGTASNREFYPTNIYPNIHMLVLAFAYATGVDPMHVINGITPFVTFTSIAGLYLLLAEVSGDRRQAIAATAILAVPIGTTAHVNTSPYAQSLLLVPLVLYLFFYGQRTGSIGPRIALVVALVSLVLYHPLTAFFVLFVFGAYAVTGSLGFAADARSPALAGYVTVSAFATWYLQFAGIVFKFRDTVNRLLGVGGGPSTLDSYTSTVESSQPALLDLLRVAALRYVIPLVVVGLTGLYVLYLLVGELRGRRGFTRAGLTLVAGTVLFTGLSALLFVFSLPLDYSRPLLFGVYLGLVPAGIVVGHLWHGADWTDRLGRDDRQGWGRRGRPQPPESDWLRPTVGRVVVVVAVVSLTFVTVFALFYSPLASLENHQVTQQELEGTGWVFEHRDPDLAISTLGVGMERHHHAQFGVWTDLPVGAFEDPGIPAHFNYTERPTFGASLEADRYFVVSELGRISYPEKFPDYRSQWRYTPEDFARLEHDPTVAHVYDNGELDTYRVTGTLDADADADADLAPPTGAARLDRAAPDTIAE</sequence>
<feature type="transmembrane region" description="Helical" evidence="2">
    <location>
        <begin position="77"/>
        <end position="97"/>
    </location>
</feature>
<keyword evidence="4" id="KW-1185">Reference proteome</keyword>
<feature type="transmembrane region" description="Helical" evidence="2">
    <location>
        <begin position="231"/>
        <end position="247"/>
    </location>
</feature>
<organism evidence="3 4">
    <name type="scientific">Salinirubellus salinus</name>
    <dbReference type="NCBI Taxonomy" id="1364945"/>
    <lineage>
        <taxon>Archaea</taxon>
        <taxon>Methanobacteriati</taxon>
        <taxon>Methanobacteriota</taxon>
        <taxon>Stenosarchaea group</taxon>
        <taxon>Halobacteria</taxon>
        <taxon>Halobacteriales</taxon>
        <taxon>Natronomonadaceae</taxon>
        <taxon>Salinirubellus</taxon>
    </lineage>
</organism>
<feature type="region of interest" description="Disordered" evidence="1">
    <location>
        <begin position="627"/>
        <end position="651"/>
    </location>
</feature>
<keyword evidence="2" id="KW-0812">Transmembrane</keyword>
<accession>A0A9E7R208</accession>
<name>A0A9E7R208_9EURY</name>
<dbReference type="EMBL" id="CP104003">
    <property type="protein sequence ID" value="UWM54254.1"/>
    <property type="molecule type" value="Genomic_DNA"/>
</dbReference>